<dbReference type="InterPro" id="IPR002347">
    <property type="entry name" value="SDR_fam"/>
</dbReference>
<dbReference type="PANTHER" id="PTHR42808:SF3">
    <property type="entry name" value="HYDROXYSTEROID DEHYDROGENASE-LIKE PROTEIN 2"/>
    <property type="match status" value="1"/>
</dbReference>
<comment type="similarity">
    <text evidence="2">Belongs to the short-chain dehydrogenases/reductases (SDR) family.</text>
</comment>
<evidence type="ECO:0000256" key="5">
    <source>
        <dbReference type="ARBA" id="ARBA00023140"/>
    </source>
</evidence>
<gene>
    <name evidence="6" type="primary">hsdl2</name>
    <name evidence="6" type="ORF">WCH_AZ07490</name>
</gene>
<dbReference type="NCBIfam" id="NF006133">
    <property type="entry name" value="PRK08278.1"/>
    <property type="match status" value="1"/>
</dbReference>
<dbReference type="FunFam" id="3.40.50.720:FF:000301">
    <property type="entry name" value="Hydroxysteroid dehydrogenase like 2"/>
    <property type="match status" value="1"/>
</dbReference>
<dbReference type="SUPFAM" id="SSF51735">
    <property type="entry name" value="NAD(P)-binding Rossmann-fold domains"/>
    <property type="match status" value="1"/>
</dbReference>
<dbReference type="EC" id="1.-.-.-" evidence="6"/>
<evidence type="ECO:0000256" key="3">
    <source>
        <dbReference type="ARBA" id="ARBA00022857"/>
    </source>
</evidence>
<sequence length="274" mass="29925">MSLKGRTVLITGASRGIGEAIALRCAEDGANVVVAAKTSKPHPTLPGTIHTVAEEIEKRGGKALAVQVDIRNEDQVKSAVEQALESFGGIDILINNASAIFPTATLDTPMKKFDLMVSCNMRATFLCSKLCLPHLITSENPHILNLSPPLSYDPKWLKPHVAYTMSKYGMTMCTLGMAEEFREQGVAVNSLWPKTTIATQAIKAFFPFLMDKSRKPSIMADAAYHIVTQESKVVTGNCFLDEEVLIEHGITEFDQYAQAPGQELQIDLFVESPV</sequence>
<dbReference type="Pfam" id="PF00106">
    <property type="entry name" value="adh_short"/>
    <property type="match status" value="1"/>
</dbReference>
<dbReference type="InterPro" id="IPR036291">
    <property type="entry name" value="NAD(P)-bd_dom_sf"/>
</dbReference>
<dbReference type="AlphaFoldDB" id="F8LBY9"/>
<evidence type="ECO:0000313" key="6">
    <source>
        <dbReference type="EMBL" id="CCB91003.1"/>
    </source>
</evidence>
<keyword evidence="4 6" id="KW-0560">Oxidoreductase</keyword>
<protein>
    <submittedName>
        <fullName evidence="6">Hydroxysteroid dehydrogenase-like protein 2</fullName>
        <ecNumber evidence="6">1.-.-.-</ecNumber>
    </submittedName>
</protein>
<comment type="subcellular location">
    <subcellularLocation>
        <location evidence="1">Peroxisome</location>
    </subcellularLocation>
</comment>
<organism evidence="6">
    <name type="scientific">Waddlia chondrophila 2032/99</name>
    <dbReference type="NCBI Taxonomy" id="765953"/>
    <lineage>
        <taxon>Bacteria</taxon>
        <taxon>Pseudomonadati</taxon>
        <taxon>Chlamydiota</taxon>
        <taxon>Chlamydiia</taxon>
        <taxon>Parachlamydiales</taxon>
        <taxon>Waddliaceae</taxon>
        <taxon>Waddlia</taxon>
    </lineage>
</organism>
<dbReference type="PANTHER" id="PTHR42808">
    <property type="entry name" value="HYDROXYSTEROID DEHYDROGENASE-LIKE PROTEIN 2"/>
    <property type="match status" value="1"/>
</dbReference>
<dbReference type="Gene3D" id="3.40.50.720">
    <property type="entry name" value="NAD(P)-binding Rossmann-like Domain"/>
    <property type="match status" value="1"/>
</dbReference>
<dbReference type="PRINTS" id="PR00081">
    <property type="entry name" value="GDHRDH"/>
</dbReference>
<evidence type="ECO:0000256" key="1">
    <source>
        <dbReference type="ARBA" id="ARBA00004275"/>
    </source>
</evidence>
<dbReference type="InterPro" id="IPR051935">
    <property type="entry name" value="HSDL2"/>
</dbReference>
<dbReference type="EMBL" id="FR872644">
    <property type="protein sequence ID" value="CCB91003.1"/>
    <property type="molecule type" value="Genomic_DNA"/>
</dbReference>
<name>F8LBY9_9BACT</name>
<accession>F8LBY9</accession>
<evidence type="ECO:0000256" key="4">
    <source>
        <dbReference type="ARBA" id="ARBA00023002"/>
    </source>
</evidence>
<keyword evidence="3" id="KW-0521">NADP</keyword>
<dbReference type="GO" id="GO:0016491">
    <property type="term" value="F:oxidoreductase activity"/>
    <property type="evidence" value="ECO:0007669"/>
    <property type="project" value="UniProtKB-KW"/>
</dbReference>
<evidence type="ECO:0000256" key="2">
    <source>
        <dbReference type="ARBA" id="ARBA00006484"/>
    </source>
</evidence>
<keyword evidence="5" id="KW-0576">Peroxisome</keyword>
<proteinExistence type="inferred from homology"/>
<reference evidence="6" key="1">
    <citation type="submission" date="2011-05" db="EMBL/GenBank/DDBJ databases">
        <title>Unity in variety -- the pan-genome of the Chlamydiae.</title>
        <authorList>
            <person name="Collingro A."/>
            <person name="Tischler P."/>
            <person name="Weinmaier T."/>
            <person name="Penz T."/>
            <person name="Heinz E."/>
            <person name="Brunham R.C."/>
            <person name="Read T.D."/>
            <person name="Bavoil P.M."/>
            <person name="Sachse K."/>
            <person name="Kahane S."/>
            <person name="Friedman M.G."/>
            <person name="Rattei T."/>
            <person name="Myers G.S.A."/>
            <person name="Horn M."/>
        </authorList>
    </citation>
    <scope>NUCLEOTIDE SEQUENCE</scope>
    <source>
        <strain evidence="6">2032/99</strain>
    </source>
</reference>